<dbReference type="GO" id="GO:0030199">
    <property type="term" value="P:collagen fibril organization"/>
    <property type="evidence" value="ECO:0007669"/>
    <property type="project" value="TreeGrafter"/>
</dbReference>
<accession>A0A8D0B3I6</accession>
<evidence type="ECO:0000313" key="6">
    <source>
        <dbReference type="Proteomes" id="UP000694421"/>
    </source>
</evidence>
<evidence type="ECO:0000256" key="1">
    <source>
        <dbReference type="ARBA" id="ARBA00022729"/>
    </source>
</evidence>
<dbReference type="GO" id="GO:0005783">
    <property type="term" value="C:endoplasmic reticulum"/>
    <property type="evidence" value="ECO:0007669"/>
    <property type="project" value="TreeGrafter"/>
</dbReference>
<name>A0A8D0B3I6_SALMN</name>
<dbReference type="GO" id="GO:0005518">
    <property type="term" value="F:collagen binding"/>
    <property type="evidence" value="ECO:0007669"/>
    <property type="project" value="TreeGrafter"/>
</dbReference>
<evidence type="ECO:0000259" key="4">
    <source>
        <dbReference type="Pfam" id="PF23557"/>
    </source>
</evidence>
<keyword evidence="6" id="KW-1185">Reference proteome</keyword>
<reference evidence="5" key="2">
    <citation type="submission" date="2025-09" db="UniProtKB">
        <authorList>
            <consortium name="Ensembl"/>
        </authorList>
    </citation>
    <scope>IDENTIFICATION</scope>
</reference>
<organism evidence="5 6">
    <name type="scientific">Salvator merianae</name>
    <name type="common">Argentine black and white tegu</name>
    <name type="synonym">Tupinambis merianae</name>
    <dbReference type="NCBI Taxonomy" id="96440"/>
    <lineage>
        <taxon>Eukaryota</taxon>
        <taxon>Metazoa</taxon>
        <taxon>Chordata</taxon>
        <taxon>Craniata</taxon>
        <taxon>Vertebrata</taxon>
        <taxon>Euteleostomi</taxon>
        <taxon>Lepidosauria</taxon>
        <taxon>Squamata</taxon>
        <taxon>Bifurcata</taxon>
        <taxon>Unidentata</taxon>
        <taxon>Episquamata</taxon>
        <taxon>Laterata</taxon>
        <taxon>Teiioidea</taxon>
        <taxon>Teiidae</taxon>
        <taxon>Salvator</taxon>
    </lineage>
</organism>
<dbReference type="PANTHER" id="PTHR13986:SF3">
    <property type="entry name" value="CARTILAGE-ASSOCIATED PROTEIN"/>
    <property type="match status" value="1"/>
</dbReference>
<keyword evidence="1" id="KW-0732">Signal</keyword>
<dbReference type="Pfam" id="PF23557">
    <property type="entry name" value="TPR_leprecan"/>
    <property type="match status" value="1"/>
</dbReference>
<feature type="compositionally biased region" description="Low complexity" evidence="3">
    <location>
        <begin position="1"/>
        <end position="23"/>
    </location>
</feature>
<reference evidence="5" key="1">
    <citation type="submission" date="2025-08" db="UniProtKB">
        <authorList>
            <consortium name="Ensembl"/>
        </authorList>
    </citation>
    <scope>IDENTIFICATION</scope>
</reference>
<evidence type="ECO:0000256" key="3">
    <source>
        <dbReference type="SAM" id="MobiDB-lite"/>
    </source>
</evidence>
<sequence>RSPRSSAARGPSLPSAGRRAGPGRAPPAPPPPSARAGCPYGAGREGRGGEAGGRPWEARRPWRPRDARRDLLFAAALLRRARCLRSCRQGAQLGADSRHVVSEEVRADFQRRLPYSYLQTAYIQVRGALAPGSPLRCKATSTLHPHLLPAAHPQLTSFDIYLEIQVTECTSGRNLATSVASGYMWNLLASRGDPERPQIPSAHATAVHSIYLLKYLYLTLPLRIPGQVKTRKG</sequence>
<feature type="compositionally biased region" description="Pro residues" evidence="3">
    <location>
        <begin position="24"/>
        <end position="33"/>
    </location>
</feature>
<dbReference type="PANTHER" id="PTHR13986">
    <property type="entry name" value="PROTEIN LYSINE HYDROXYLATION COMPLEX COMPONENT"/>
    <property type="match status" value="1"/>
</dbReference>
<feature type="region of interest" description="Disordered" evidence="3">
    <location>
        <begin position="1"/>
        <end position="60"/>
    </location>
</feature>
<proteinExistence type="predicted"/>
<protein>
    <recommendedName>
        <fullName evidence="4">Leprecan-like alpha-helical domain-containing protein</fullName>
    </recommendedName>
</protein>
<evidence type="ECO:0000256" key="2">
    <source>
        <dbReference type="ARBA" id="ARBA00023180"/>
    </source>
</evidence>
<evidence type="ECO:0000313" key="5">
    <source>
        <dbReference type="Ensembl" id="ENSSMRP00000001941.1"/>
    </source>
</evidence>
<dbReference type="Ensembl" id="ENSSMRT00000002324.1">
    <property type="protein sequence ID" value="ENSSMRP00000001941.1"/>
    <property type="gene ID" value="ENSSMRG00000001691.1"/>
</dbReference>
<feature type="domain" description="Leprecan-like alpha-helical" evidence="4">
    <location>
        <begin position="67"/>
        <end position="126"/>
    </location>
</feature>
<keyword evidence="2" id="KW-0325">Glycoprotein</keyword>
<dbReference type="AlphaFoldDB" id="A0A8D0B3I6"/>
<dbReference type="InterPro" id="IPR056585">
    <property type="entry name" value="Leprecan_dom"/>
</dbReference>
<dbReference type="Proteomes" id="UP000694421">
    <property type="component" value="Unplaced"/>
</dbReference>
<dbReference type="InterPro" id="IPR052284">
    <property type="entry name" value="Collagen_mod_leprecan"/>
</dbReference>